<comment type="caution">
    <text evidence="3">The sequence shown here is derived from an EMBL/GenBank/DDBJ whole genome shotgun (WGS) entry which is preliminary data.</text>
</comment>
<evidence type="ECO:0000259" key="2">
    <source>
        <dbReference type="Pfam" id="PF00857"/>
    </source>
</evidence>
<evidence type="ECO:0000313" key="3">
    <source>
        <dbReference type="EMBL" id="MDR6214955.1"/>
    </source>
</evidence>
<sequence>MPRAANALKRATLPQSREVLLMVDVINPLDFPTAGDLLPGAVAAAQAIARLKARLARRGVAAIYANDNYGTWHSEFRDILAQCRDLPGERGEISRLLTPAREDLVILKPQHSAFHSTPLQHLLGKMRTEQVTIVGLAADMCVMLTATDARMLGYRVWVPEDCTAAESPRRKGDALRQLHEVFKCSVRPALRSRKAAGHAQS</sequence>
<dbReference type="Gene3D" id="3.40.50.850">
    <property type="entry name" value="Isochorismatase-like"/>
    <property type="match status" value="1"/>
</dbReference>
<dbReference type="Proteomes" id="UP001267710">
    <property type="component" value="Unassembled WGS sequence"/>
</dbReference>
<dbReference type="CDD" id="cd00431">
    <property type="entry name" value="cysteine_hydrolases"/>
    <property type="match status" value="1"/>
</dbReference>
<organism evidence="3 4">
    <name type="scientific">Paracidovorax wautersii</name>
    <dbReference type="NCBI Taxonomy" id="1177982"/>
    <lineage>
        <taxon>Bacteria</taxon>
        <taxon>Pseudomonadati</taxon>
        <taxon>Pseudomonadota</taxon>
        <taxon>Betaproteobacteria</taxon>
        <taxon>Burkholderiales</taxon>
        <taxon>Comamonadaceae</taxon>
        <taxon>Paracidovorax</taxon>
    </lineage>
</organism>
<evidence type="ECO:0000256" key="1">
    <source>
        <dbReference type="ARBA" id="ARBA00022801"/>
    </source>
</evidence>
<dbReference type="SUPFAM" id="SSF52499">
    <property type="entry name" value="Isochorismatase-like hydrolases"/>
    <property type="match status" value="1"/>
</dbReference>
<feature type="domain" description="Isochorismatase-like" evidence="2">
    <location>
        <begin position="19"/>
        <end position="179"/>
    </location>
</feature>
<name>A0ABU1ICW1_9BURK</name>
<reference evidence="3 4" key="1">
    <citation type="submission" date="2023-08" db="EMBL/GenBank/DDBJ databases">
        <title>Functional and genomic diversity of the sorghum phyllosphere microbiome.</title>
        <authorList>
            <person name="Shade A."/>
        </authorList>
    </citation>
    <scope>NUCLEOTIDE SEQUENCE [LARGE SCALE GENOMIC DNA]</scope>
    <source>
        <strain evidence="3 4">SORGH_AS_0335</strain>
    </source>
</reference>
<protein>
    <submittedName>
        <fullName evidence="3">Nicotinamidase-related amidase</fullName>
    </submittedName>
</protein>
<dbReference type="PANTHER" id="PTHR43540:SF6">
    <property type="entry name" value="ISOCHORISMATASE-LIKE DOMAIN-CONTAINING PROTEIN"/>
    <property type="match status" value="1"/>
</dbReference>
<proteinExistence type="predicted"/>
<dbReference type="PANTHER" id="PTHR43540">
    <property type="entry name" value="PEROXYUREIDOACRYLATE/UREIDOACRYLATE AMIDOHYDROLASE-RELATED"/>
    <property type="match status" value="1"/>
</dbReference>
<gene>
    <name evidence="3" type="ORF">QE399_002644</name>
</gene>
<keyword evidence="4" id="KW-1185">Reference proteome</keyword>
<dbReference type="Pfam" id="PF00857">
    <property type="entry name" value="Isochorismatase"/>
    <property type="match status" value="1"/>
</dbReference>
<dbReference type="InterPro" id="IPR050272">
    <property type="entry name" value="Isochorismatase-like_hydrls"/>
</dbReference>
<accession>A0ABU1ICW1</accession>
<dbReference type="InterPro" id="IPR036380">
    <property type="entry name" value="Isochorismatase-like_sf"/>
</dbReference>
<evidence type="ECO:0000313" key="4">
    <source>
        <dbReference type="Proteomes" id="UP001267710"/>
    </source>
</evidence>
<keyword evidence="1" id="KW-0378">Hydrolase</keyword>
<dbReference type="InterPro" id="IPR000868">
    <property type="entry name" value="Isochorismatase-like_dom"/>
</dbReference>
<dbReference type="EMBL" id="JAVIZX010000001">
    <property type="protein sequence ID" value="MDR6214955.1"/>
    <property type="molecule type" value="Genomic_DNA"/>
</dbReference>